<name>A0A0J8V7Z3_9GAMM</name>
<evidence type="ECO:0000256" key="1">
    <source>
        <dbReference type="SAM" id="SignalP"/>
    </source>
</evidence>
<dbReference type="PROSITE" id="PS51257">
    <property type="entry name" value="PROKAR_LIPOPROTEIN"/>
    <property type="match status" value="1"/>
</dbReference>
<dbReference type="EMBL" id="PYLZ01000002">
    <property type="protein sequence ID" value="PSW25960.1"/>
    <property type="molecule type" value="Genomic_DNA"/>
</dbReference>
<dbReference type="RefSeq" id="WP_048900679.1">
    <property type="nucleotide sequence ID" value="NZ_AP024852.1"/>
</dbReference>
<feature type="signal peptide" evidence="1">
    <location>
        <begin position="1"/>
        <end position="23"/>
    </location>
</feature>
<evidence type="ECO:0000313" key="2">
    <source>
        <dbReference type="EMBL" id="PSW25960.1"/>
    </source>
</evidence>
<organism evidence="2 3">
    <name type="scientific">Photobacterium swingsii</name>
    <dbReference type="NCBI Taxonomy" id="680026"/>
    <lineage>
        <taxon>Bacteria</taxon>
        <taxon>Pseudomonadati</taxon>
        <taxon>Pseudomonadota</taxon>
        <taxon>Gammaproteobacteria</taxon>
        <taxon>Vibrionales</taxon>
        <taxon>Vibrionaceae</taxon>
        <taxon>Photobacterium</taxon>
    </lineage>
</organism>
<dbReference type="Proteomes" id="UP000240481">
    <property type="component" value="Unassembled WGS sequence"/>
</dbReference>
<feature type="chain" id="PRO_5030009025" description="Lipoprotein" evidence="1">
    <location>
        <begin position="24"/>
        <end position="175"/>
    </location>
</feature>
<sequence length="175" mass="18822">MMNKLNLLSAATALLLLAGCASEPSVIVHVPPAKSKIFGDVSSCESQLQLHVIHETDPTGERIYVTSEQTVVVAGGDRDSITTLEAAARDRALSLAVMETNGVAIEKHFTQNETVLDRNGSQSSYGDVQSCLTSKAVGVGVAQLRHCDTKTLPSRHMEMTCVVDVKVPKMKVERM</sequence>
<dbReference type="OrthoDB" id="5827072at2"/>
<accession>A0A0J8V7Z3</accession>
<proteinExistence type="predicted"/>
<gene>
    <name evidence="2" type="ORF">C9I94_05195</name>
</gene>
<evidence type="ECO:0008006" key="4">
    <source>
        <dbReference type="Google" id="ProtNLM"/>
    </source>
</evidence>
<dbReference type="AlphaFoldDB" id="A0A0J8V7Z3"/>
<dbReference type="STRING" id="680026.AB733_21775"/>
<comment type="caution">
    <text evidence="2">The sequence shown here is derived from an EMBL/GenBank/DDBJ whole genome shotgun (WGS) entry which is preliminary data.</text>
</comment>
<keyword evidence="3" id="KW-1185">Reference proteome</keyword>
<keyword evidence="1" id="KW-0732">Signal</keyword>
<protein>
    <recommendedName>
        <fullName evidence="4">Lipoprotein</fullName>
    </recommendedName>
</protein>
<evidence type="ECO:0000313" key="3">
    <source>
        <dbReference type="Proteomes" id="UP000240481"/>
    </source>
</evidence>
<reference evidence="2 3" key="1">
    <citation type="submission" date="2018-01" db="EMBL/GenBank/DDBJ databases">
        <title>Whole genome sequencing of Histamine producing bacteria.</title>
        <authorList>
            <person name="Butler K."/>
        </authorList>
    </citation>
    <scope>NUCLEOTIDE SEQUENCE [LARGE SCALE GENOMIC DNA]</scope>
    <source>
        <strain evidence="2 3">DSM 24669</strain>
    </source>
</reference>